<feature type="coiled-coil region" evidence="7">
    <location>
        <begin position="336"/>
        <end position="370"/>
    </location>
</feature>
<dbReference type="SMART" id="SM00387">
    <property type="entry name" value="HATPase_c"/>
    <property type="match status" value="1"/>
</dbReference>
<feature type="domain" description="Histidine kinase" evidence="9">
    <location>
        <begin position="377"/>
        <end position="590"/>
    </location>
</feature>
<dbReference type="Proteomes" id="UP001428774">
    <property type="component" value="Unassembled WGS sequence"/>
</dbReference>
<keyword evidence="5" id="KW-0418">Kinase</keyword>
<evidence type="ECO:0000256" key="2">
    <source>
        <dbReference type="ARBA" id="ARBA00012438"/>
    </source>
</evidence>
<dbReference type="SUPFAM" id="SSF55785">
    <property type="entry name" value="PYP-like sensor domain (PAS domain)"/>
    <property type="match status" value="1"/>
</dbReference>
<dbReference type="InterPro" id="IPR036097">
    <property type="entry name" value="HisK_dim/P_sf"/>
</dbReference>
<keyword evidence="12" id="KW-1185">Reference proteome</keyword>
<dbReference type="PRINTS" id="PR00344">
    <property type="entry name" value="BCTRLSENSOR"/>
</dbReference>
<dbReference type="EMBL" id="JBDNCH010000002">
    <property type="protein sequence ID" value="MEN9061138.1"/>
    <property type="molecule type" value="Genomic_DNA"/>
</dbReference>
<comment type="catalytic activity">
    <reaction evidence="1">
        <text>ATP + protein L-histidine = ADP + protein N-phospho-L-histidine.</text>
        <dbReference type="EC" id="2.7.13.3"/>
    </reaction>
</comment>
<evidence type="ECO:0000256" key="5">
    <source>
        <dbReference type="ARBA" id="ARBA00022777"/>
    </source>
</evidence>
<evidence type="ECO:0000256" key="1">
    <source>
        <dbReference type="ARBA" id="ARBA00000085"/>
    </source>
</evidence>
<dbReference type="SUPFAM" id="SSF52172">
    <property type="entry name" value="CheY-like"/>
    <property type="match status" value="1"/>
</dbReference>
<dbReference type="AlphaFoldDB" id="A0AAW9SJX0"/>
<dbReference type="Gene3D" id="3.30.450.20">
    <property type="entry name" value="PAS domain"/>
    <property type="match status" value="1"/>
</dbReference>
<feature type="region of interest" description="Disordered" evidence="8">
    <location>
        <begin position="737"/>
        <end position="774"/>
    </location>
</feature>
<dbReference type="PROSITE" id="PS50110">
    <property type="entry name" value="RESPONSE_REGULATORY"/>
    <property type="match status" value="1"/>
</dbReference>
<dbReference type="SUPFAM" id="SSF55874">
    <property type="entry name" value="ATPase domain of HSP90 chaperone/DNA topoisomerase II/histidine kinase"/>
    <property type="match status" value="1"/>
</dbReference>
<keyword evidence="7" id="KW-0175">Coiled coil</keyword>
<evidence type="ECO:0000313" key="11">
    <source>
        <dbReference type="EMBL" id="MEN9061138.1"/>
    </source>
</evidence>
<gene>
    <name evidence="11" type="ORF">ABFB10_08900</name>
</gene>
<dbReference type="RefSeq" id="WP_347166237.1">
    <property type="nucleotide sequence ID" value="NZ_JBDNCH010000002.1"/>
</dbReference>
<dbReference type="Pfam" id="PF00512">
    <property type="entry name" value="HisKA"/>
    <property type="match status" value="1"/>
</dbReference>
<evidence type="ECO:0000313" key="12">
    <source>
        <dbReference type="Proteomes" id="UP001428774"/>
    </source>
</evidence>
<dbReference type="Gene3D" id="1.10.287.130">
    <property type="match status" value="1"/>
</dbReference>
<dbReference type="Gene3D" id="3.30.565.10">
    <property type="entry name" value="Histidine kinase-like ATPase, C-terminal domain"/>
    <property type="match status" value="1"/>
</dbReference>
<keyword evidence="4" id="KW-0808">Transferase</keyword>
<dbReference type="PROSITE" id="PS50109">
    <property type="entry name" value="HIS_KIN"/>
    <property type="match status" value="1"/>
</dbReference>
<dbReference type="SMART" id="SM00388">
    <property type="entry name" value="HisKA"/>
    <property type="match status" value="1"/>
</dbReference>
<dbReference type="SMART" id="SM00448">
    <property type="entry name" value="REC"/>
    <property type="match status" value="1"/>
</dbReference>
<name>A0AAW9SJX0_9RHOB</name>
<dbReference type="InterPro" id="IPR004358">
    <property type="entry name" value="Sig_transdc_His_kin-like_C"/>
</dbReference>
<dbReference type="EC" id="2.7.13.3" evidence="2"/>
<dbReference type="CDD" id="cd00156">
    <property type="entry name" value="REC"/>
    <property type="match status" value="1"/>
</dbReference>
<feature type="coiled-coil region" evidence="7">
    <location>
        <begin position="45"/>
        <end position="86"/>
    </location>
</feature>
<evidence type="ECO:0000256" key="8">
    <source>
        <dbReference type="SAM" id="MobiDB-lite"/>
    </source>
</evidence>
<proteinExistence type="predicted"/>
<dbReference type="Pfam" id="PF12860">
    <property type="entry name" value="PAS_7"/>
    <property type="match status" value="1"/>
</dbReference>
<dbReference type="CDD" id="cd00082">
    <property type="entry name" value="HisKA"/>
    <property type="match status" value="1"/>
</dbReference>
<evidence type="ECO:0000256" key="4">
    <source>
        <dbReference type="ARBA" id="ARBA00022679"/>
    </source>
</evidence>
<feature type="modified residue" description="4-aspartylphosphate" evidence="6">
    <location>
        <position position="664"/>
    </location>
</feature>
<dbReference type="Gene3D" id="3.40.50.2300">
    <property type="match status" value="1"/>
</dbReference>
<dbReference type="SUPFAM" id="SSF47384">
    <property type="entry name" value="Homodimeric domain of signal transducing histidine kinase"/>
    <property type="match status" value="1"/>
</dbReference>
<evidence type="ECO:0000259" key="9">
    <source>
        <dbReference type="PROSITE" id="PS50109"/>
    </source>
</evidence>
<comment type="caution">
    <text evidence="11">The sequence shown here is derived from an EMBL/GenBank/DDBJ whole genome shotgun (WGS) entry which is preliminary data.</text>
</comment>
<dbReference type="PANTHER" id="PTHR43047">
    <property type="entry name" value="TWO-COMPONENT HISTIDINE PROTEIN KINASE"/>
    <property type="match status" value="1"/>
</dbReference>
<dbReference type="InterPro" id="IPR005467">
    <property type="entry name" value="His_kinase_dom"/>
</dbReference>
<dbReference type="InterPro" id="IPR035965">
    <property type="entry name" value="PAS-like_dom_sf"/>
</dbReference>
<feature type="region of interest" description="Disordered" evidence="8">
    <location>
        <begin position="821"/>
        <end position="878"/>
    </location>
</feature>
<organism evidence="11 12">
    <name type="scientific">Ponticoccus litoralis</name>
    <dbReference type="NCBI Taxonomy" id="422297"/>
    <lineage>
        <taxon>Bacteria</taxon>
        <taxon>Pseudomonadati</taxon>
        <taxon>Pseudomonadota</taxon>
        <taxon>Alphaproteobacteria</taxon>
        <taxon>Rhodobacterales</taxon>
        <taxon>Roseobacteraceae</taxon>
        <taxon>Ponticoccus</taxon>
    </lineage>
</organism>
<keyword evidence="3 6" id="KW-0597">Phosphoprotein</keyword>
<dbReference type="InterPro" id="IPR011006">
    <property type="entry name" value="CheY-like_superfamily"/>
</dbReference>
<feature type="domain" description="Response regulatory" evidence="10">
    <location>
        <begin position="613"/>
        <end position="730"/>
    </location>
</feature>
<dbReference type="PANTHER" id="PTHR43047:SF9">
    <property type="entry name" value="HISTIDINE KINASE"/>
    <property type="match status" value="1"/>
</dbReference>
<dbReference type="InterPro" id="IPR003661">
    <property type="entry name" value="HisK_dim/P_dom"/>
</dbReference>
<dbReference type="GO" id="GO:0000155">
    <property type="term" value="F:phosphorelay sensor kinase activity"/>
    <property type="evidence" value="ECO:0007669"/>
    <property type="project" value="InterPro"/>
</dbReference>
<protein>
    <recommendedName>
        <fullName evidence="2">histidine kinase</fullName>
        <ecNumber evidence="2">2.7.13.3</ecNumber>
    </recommendedName>
</protein>
<evidence type="ECO:0000256" key="7">
    <source>
        <dbReference type="SAM" id="Coils"/>
    </source>
</evidence>
<dbReference type="GO" id="GO:0005886">
    <property type="term" value="C:plasma membrane"/>
    <property type="evidence" value="ECO:0007669"/>
    <property type="project" value="TreeGrafter"/>
</dbReference>
<dbReference type="Pfam" id="PF00072">
    <property type="entry name" value="Response_reg"/>
    <property type="match status" value="1"/>
</dbReference>
<evidence type="ECO:0000259" key="10">
    <source>
        <dbReference type="PROSITE" id="PS50110"/>
    </source>
</evidence>
<accession>A0AAW9SJX0</accession>
<dbReference type="InterPro" id="IPR036890">
    <property type="entry name" value="HATPase_C_sf"/>
</dbReference>
<dbReference type="InterPro" id="IPR001789">
    <property type="entry name" value="Sig_transdc_resp-reg_receiver"/>
</dbReference>
<evidence type="ECO:0000256" key="3">
    <source>
        <dbReference type="ARBA" id="ARBA00022553"/>
    </source>
</evidence>
<evidence type="ECO:0000256" key="6">
    <source>
        <dbReference type="PROSITE-ProRule" id="PRU00169"/>
    </source>
</evidence>
<dbReference type="InterPro" id="IPR003594">
    <property type="entry name" value="HATPase_dom"/>
</dbReference>
<dbReference type="CDD" id="cd00075">
    <property type="entry name" value="HATPase"/>
    <property type="match status" value="1"/>
</dbReference>
<sequence>MNLIDPDEALETRLERQNKIINALVRRATRQNDIGQTAYSAFQSAIELQAQVAAKNRDLERATTELESVRVERERTRKNLDEALSAMGEGFALFTEGRLDVCNDLFRNILPDISPRLTPGLSLQGYFALMGDSRHLVSTDRQIGSTAMAAPSGSLVIELTGDRWYQLSVQRTSSENMILLLTEITSIVRQNRSEKEHLIDRQADYLQAVFENMTSGICTFSAEGEVVMHNQQFRQLSGLPYTALQKGMTLTRLLHLLSSRGYIAERALLQVDVWRQRLMRKGRVRRQVRSRTGQVFDLQANLLPDGGFIVELKDVTLENRATETLENRVTERTAELTRTNERLTQQYEEKARVEEELRLAKERAEAAVRSKTRFLAAASHDLLQPINAAKLLIATLKQNAVDTVHAPMIDRLKGAFSSIEQLLHALLDISRLDSSDQDTVHPTVLSLGSIMQGVFEDQMPLAEQRGVDLRMVSCPVHVRSDPTYLLRSVQNLVVNAIQYSQPGGRVLMGCRRRGDKIELQVWDTGIGIGEEDQGRIFEEFARAGNVPSGSGVGLGLSIVERTCRHLGHRLWMHSEIGVGSVFCIEFDPVDGADLIPEPQPGPAVIGDVPMDRIALVVENDANVLFATTQTLETWGASVLPAGSTAEALQHVRDIGMAPDILLVDYQLDDQDTGIAAIRAIRAETGVEVPAIMITADRRESLRQAGEEMGFAVMTKPVQVSRLRPLIEWKIREHAQRAAAADGNAGGTAGASRPALADDGLRQGNAGGRWLRGRRGCPRAAAEAEGWRRMPLGGVGKNAGDLRRARAAPVCAAGAVPGNGCNRSGPIDRGGAIGRRDRRSTRKFSENRPLADLPGQPLSRETMPVAPRSRPRPRHANYSLHCSVYPGLP</sequence>
<reference evidence="11 12" key="1">
    <citation type="submission" date="2024-05" db="EMBL/GenBank/DDBJ databases">
        <title>Genome sequence of Ponticoccus litoralis KCCM 90028.</title>
        <authorList>
            <person name="Kim J.M."/>
            <person name="Lee J.K."/>
            <person name="Choi B.J."/>
            <person name="Bayburt H."/>
            <person name="Baek J.H."/>
            <person name="Jeon C.O."/>
        </authorList>
    </citation>
    <scope>NUCLEOTIDE SEQUENCE [LARGE SCALE GENOMIC DNA]</scope>
    <source>
        <strain evidence="11 12">KCCM 90028</strain>
    </source>
</reference>
<dbReference type="GO" id="GO:0009927">
    <property type="term" value="F:histidine phosphotransfer kinase activity"/>
    <property type="evidence" value="ECO:0007669"/>
    <property type="project" value="TreeGrafter"/>
</dbReference>
<dbReference type="Pfam" id="PF02518">
    <property type="entry name" value="HATPase_c"/>
    <property type="match status" value="1"/>
</dbReference>